<dbReference type="AlphaFoldDB" id="A0A926FLY1"/>
<gene>
    <name evidence="1" type="ORF">H2136_21790</name>
</gene>
<dbReference type="EMBL" id="JACLAN010000016">
    <property type="protein sequence ID" value="MBC8674413.1"/>
    <property type="molecule type" value="Genomic_DNA"/>
</dbReference>
<organism evidence="1">
    <name type="scientific">Aeromonas hydrophila</name>
    <dbReference type="NCBI Taxonomy" id="644"/>
    <lineage>
        <taxon>Bacteria</taxon>
        <taxon>Pseudomonadati</taxon>
        <taxon>Pseudomonadota</taxon>
        <taxon>Gammaproteobacteria</taxon>
        <taxon>Aeromonadales</taxon>
        <taxon>Aeromonadaceae</taxon>
        <taxon>Aeromonas</taxon>
    </lineage>
</organism>
<reference evidence="1" key="1">
    <citation type="submission" date="2020-07" db="EMBL/GenBank/DDBJ databases">
        <title>Carbapenem Resistant Aeromonas hydrophila Carrying blacphA7 Isolated from Two Solid Organ Transplant Patients.</title>
        <authorList>
            <person name="Hilt E."/>
            <person name="Fitzwater S.P."/>
            <person name="Ward K."/>
            <person name="De St Maurice A."/>
            <person name="Chandrasekaran S."/>
            <person name="Garner O.B."/>
            <person name="Yang S."/>
        </authorList>
    </citation>
    <scope>NUCLEOTIDE SEQUENCE</scope>
    <source>
        <strain evidence="1">B-1</strain>
    </source>
</reference>
<accession>A0A926FLY1</accession>
<proteinExistence type="predicted"/>
<name>A0A926FLY1_AERHY</name>
<comment type="caution">
    <text evidence="1">The sequence shown here is derived from an EMBL/GenBank/DDBJ whole genome shotgun (WGS) entry which is preliminary data.</text>
</comment>
<evidence type="ECO:0000313" key="1">
    <source>
        <dbReference type="EMBL" id="MBC8674413.1"/>
    </source>
</evidence>
<sequence length="69" mass="7898">MRQVAEVLRREIGRTILLQGEDNKQRLLKEFVENGRAVLVATSSFWEDRRAGSGALLCYHRQAAVCQPR</sequence>
<protein>
    <submittedName>
        <fullName evidence="1">Uncharacterized protein</fullName>
    </submittedName>
</protein>